<dbReference type="SUPFAM" id="SSF55781">
    <property type="entry name" value="GAF domain-like"/>
    <property type="match status" value="1"/>
</dbReference>
<dbReference type="PANTHER" id="PTHR43719:SF11">
    <property type="entry name" value="HISTIDINE KINASE_RESPONSE REGULATOR, PUTATIVE-RELATED"/>
    <property type="match status" value="1"/>
</dbReference>
<dbReference type="Pfam" id="PF00512">
    <property type="entry name" value="HisKA"/>
    <property type="match status" value="1"/>
</dbReference>
<evidence type="ECO:0000313" key="7">
    <source>
        <dbReference type="Proteomes" id="UP000799770"/>
    </source>
</evidence>
<dbReference type="Pfam" id="PF02518">
    <property type="entry name" value="HATPase_c"/>
    <property type="match status" value="1"/>
</dbReference>
<feature type="region of interest" description="Disordered" evidence="3">
    <location>
        <begin position="251"/>
        <end position="353"/>
    </location>
</feature>
<dbReference type="InterPro" id="IPR029016">
    <property type="entry name" value="GAF-like_dom_sf"/>
</dbReference>
<dbReference type="PRINTS" id="PR00344">
    <property type="entry name" value="BCTRLSENSOR"/>
</dbReference>
<dbReference type="InterPro" id="IPR036097">
    <property type="entry name" value="HisK_dim/P_sf"/>
</dbReference>
<dbReference type="EMBL" id="ML977337">
    <property type="protein sequence ID" value="KAF2110676.1"/>
    <property type="molecule type" value="Genomic_DNA"/>
</dbReference>
<dbReference type="Proteomes" id="UP000799770">
    <property type="component" value="Unassembled WGS sequence"/>
</dbReference>
<sequence>MEALEREKEREFYRYFHHTQRPKLEPLNIATAKQADPALSNPPERTQSPRASEDKVLNALAQLGALRLNVRRCVLSFFDRKNSYILAEATKTLSLENGTAQDIEDHLAFGICSFPKEVSICHHTVNLPLRRGLSALCDIRDIPALVVNDLSKDPRFCNFGSVVGPPHSRFYAGVAIRSPSGHRIGSYCVLDEKPRENGLSESELDFMRDMASSVMRHLEMTRATDDHRLGGLMVKSLGSFAEGKSTLKDWHDPWELDAPTSAGPINQATLPRQRRPTMSAPTLQRPDLSIEGPRAESIGSSNASAKGNQQTSPESRPSENSVTTPASEAPDPRPAEVATKIASSTKEQDRLSPEVKATFQRAANMVLEATEADGAVFFDAQVSTFGGLIDDEFAQDLPLESNARDKKCSVLGAALGVNAHALSDPQKHPSMPESVMRHFLRTYSHGQIFNLDEDDNEEPGITSGPSTPYAEPLSYSFSRKSDSTRSQDDENYLREVFPDARSLILYPMYDAHRDKWFAGAIIWSSDPMRVFTSEQELSYLAAFSNSVMAEVARLDTRLADRAKGDFISSISHELRSPLHGILGSCELLRETEIDNFQSSMAQTIETCGKTLLDTINHVLDFAKINNLTQGSKRRKKRSQSAKHVISPGQGHMNDIMTLESDVDMSVLTEEVLETVFAGHNFQRTATQQLEEKESGTPPISVIVDVNKSDHYIFRTQPGAWRRVLMNLFGNALKYTTAGFIKIKLQATKRKDPSDDTIDFRLLVTDSGIGMSQDYVNTHLFHSFAQENPLSQGTGLGLSIVKLIVENLGGDIEVRSEKGNGTKFTVSCPLKPSSLSPGVCAPDANNELVNVAKRTNGLNVAFVGFDDEDECFPVKSMKNKNATMLTLKALDSLCSDWFGMRIQRDTAGNTVTTPDLFVATESGAKRLRSQYSLSTSTPIVPVIVVCQGAASAQSTTAITVPGQIFECIAQPCGPHKMAKALTSCLDRHANRVMTQSTATDSAFSDMQALSLKENVSPLSPISPTSMDKLLEPHRPPMKNALSAPELPSTAMGNPKKARMMPDRILNCLAVDDNPINLKLLRTFIERLHHRHRLAVNGLEALKTYKLVQQSDPKARFDVILMDINMPEMDGLEATRQIRTFERDMGLPPVTIIALTGVASSEAQQEAHVSGVNLFLIKPVRLAELEVVLKGVVKAEDTSAAKVGDSTTAGATQTIEKV</sequence>
<dbReference type="InterPro" id="IPR003661">
    <property type="entry name" value="HisK_dim/P_dom"/>
</dbReference>
<feature type="region of interest" description="Disordered" evidence="3">
    <location>
        <begin position="630"/>
        <end position="650"/>
    </location>
</feature>
<feature type="compositionally biased region" description="Polar residues" evidence="3">
    <location>
        <begin position="298"/>
        <end position="326"/>
    </location>
</feature>
<dbReference type="Gene3D" id="1.10.287.130">
    <property type="match status" value="1"/>
</dbReference>
<dbReference type="PROSITE" id="PS50110">
    <property type="entry name" value="RESPONSE_REGULATORY"/>
    <property type="match status" value="1"/>
</dbReference>
<gene>
    <name evidence="6" type="ORF">BDV96DRAFT_603753</name>
</gene>
<dbReference type="InterPro" id="IPR005467">
    <property type="entry name" value="His_kinase_dom"/>
</dbReference>
<dbReference type="GO" id="GO:0000155">
    <property type="term" value="F:phosphorelay sensor kinase activity"/>
    <property type="evidence" value="ECO:0007669"/>
    <property type="project" value="InterPro"/>
</dbReference>
<dbReference type="FunFam" id="3.30.450.40:FF:000083">
    <property type="entry name" value="Sensor histidine kinase/response regulator, putative (AFU_orthologue AFUA_4G00660)"/>
    <property type="match status" value="1"/>
</dbReference>
<feature type="region of interest" description="Disordered" evidence="3">
    <location>
        <begin position="24"/>
        <end position="52"/>
    </location>
</feature>
<dbReference type="SUPFAM" id="SSF55874">
    <property type="entry name" value="ATPase domain of HSP90 chaperone/DNA topoisomerase II/histidine kinase"/>
    <property type="match status" value="1"/>
</dbReference>
<evidence type="ECO:0008006" key="8">
    <source>
        <dbReference type="Google" id="ProtNLM"/>
    </source>
</evidence>
<dbReference type="SUPFAM" id="SSF47384">
    <property type="entry name" value="Homodimeric domain of signal transducing histidine kinase"/>
    <property type="match status" value="1"/>
</dbReference>
<dbReference type="Gene3D" id="3.40.50.2300">
    <property type="match status" value="1"/>
</dbReference>
<protein>
    <recommendedName>
        <fullName evidence="8">Sensor histidine kinase-like protein/response regulator</fullName>
    </recommendedName>
</protein>
<dbReference type="Gene3D" id="3.30.565.10">
    <property type="entry name" value="Histidine kinase-like ATPase, C-terminal domain"/>
    <property type="match status" value="1"/>
</dbReference>
<dbReference type="FunFam" id="1.10.287.130:FF:000023">
    <property type="entry name" value="Sensor histidine kinase/response regulator, putative"/>
    <property type="match status" value="1"/>
</dbReference>
<evidence type="ECO:0000256" key="2">
    <source>
        <dbReference type="PROSITE-ProRule" id="PRU00169"/>
    </source>
</evidence>
<feature type="region of interest" description="Disordered" evidence="3">
    <location>
        <begin position="451"/>
        <end position="490"/>
    </location>
</feature>
<evidence type="ECO:0000256" key="3">
    <source>
        <dbReference type="SAM" id="MobiDB-lite"/>
    </source>
</evidence>
<reference evidence="6" key="1">
    <citation type="journal article" date="2020" name="Stud. Mycol.">
        <title>101 Dothideomycetes genomes: a test case for predicting lifestyles and emergence of pathogens.</title>
        <authorList>
            <person name="Haridas S."/>
            <person name="Albert R."/>
            <person name="Binder M."/>
            <person name="Bloem J."/>
            <person name="Labutti K."/>
            <person name="Salamov A."/>
            <person name="Andreopoulos B."/>
            <person name="Baker S."/>
            <person name="Barry K."/>
            <person name="Bills G."/>
            <person name="Bluhm B."/>
            <person name="Cannon C."/>
            <person name="Castanera R."/>
            <person name="Culley D."/>
            <person name="Daum C."/>
            <person name="Ezra D."/>
            <person name="Gonzalez J."/>
            <person name="Henrissat B."/>
            <person name="Kuo A."/>
            <person name="Liang C."/>
            <person name="Lipzen A."/>
            <person name="Lutzoni F."/>
            <person name="Magnuson J."/>
            <person name="Mondo S."/>
            <person name="Nolan M."/>
            <person name="Ohm R."/>
            <person name="Pangilinan J."/>
            <person name="Park H.-J."/>
            <person name="Ramirez L."/>
            <person name="Alfaro M."/>
            <person name="Sun H."/>
            <person name="Tritt A."/>
            <person name="Yoshinaga Y."/>
            <person name="Zwiers L.-H."/>
            <person name="Turgeon B."/>
            <person name="Goodwin S."/>
            <person name="Spatafora J."/>
            <person name="Crous P."/>
            <person name="Grigoriev I."/>
        </authorList>
    </citation>
    <scope>NUCLEOTIDE SEQUENCE</scope>
    <source>
        <strain evidence="6">CBS 627.86</strain>
    </source>
</reference>
<dbReference type="InterPro" id="IPR004358">
    <property type="entry name" value="Sig_transdc_His_kin-like_C"/>
</dbReference>
<dbReference type="InterPro" id="IPR050956">
    <property type="entry name" value="2C_system_His_kinase"/>
</dbReference>
<dbReference type="InterPro" id="IPR003594">
    <property type="entry name" value="HATPase_dom"/>
</dbReference>
<proteinExistence type="predicted"/>
<dbReference type="Pfam" id="PF00072">
    <property type="entry name" value="Response_reg"/>
    <property type="match status" value="1"/>
</dbReference>
<organism evidence="6 7">
    <name type="scientific">Lophiotrema nucula</name>
    <dbReference type="NCBI Taxonomy" id="690887"/>
    <lineage>
        <taxon>Eukaryota</taxon>
        <taxon>Fungi</taxon>
        <taxon>Dikarya</taxon>
        <taxon>Ascomycota</taxon>
        <taxon>Pezizomycotina</taxon>
        <taxon>Dothideomycetes</taxon>
        <taxon>Pleosporomycetidae</taxon>
        <taxon>Pleosporales</taxon>
        <taxon>Lophiotremataceae</taxon>
        <taxon>Lophiotrema</taxon>
    </lineage>
</organism>
<evidence type="ECO:0000313" key="6">
    <source>
        <dbReference type="EMBL" id="KAF2110676.1"/>
    </source>
</evidence>
<accession>A0A6A5YUJ5</accession>
<feature type="compositionally biased region" description="Basic residues" evidence="3">
    <location>
        <begin position="631"/>
        <end position="640"/>
    </location>
</feature>
<evidence type="ECO:0000259" key="4">
    <source>
        <dbReference type="PROSITE" id="PS50109"/>
    </source>
</evidence>
<feature type="modified residue" description="4-aspartylphosphate" evidence="2">
    <location>
        <position position="1121"/>
    </location>
</feature>
<feature type="domain" description="Histidine kinase" evidence="4">
    <location>
        <begin position="569"/>
        <end position="831"/>
    </location>
</feature>
<keyword evidence="1 2" id="KW-0597">Phosphoprotein</keyword>
<feature type="compositionally biased region" description="Basic and acidic residues" evidence="3">
    <location>
        <begin position="479"/>
        <end position="490"/>
    </location>
</feature>
<dbReference type="CDD" id="cd17546">
    <property type="entry name" value="REC_hyHK_CKI1_RcsC-like"/>
    <property type="match status" value="1"/>
</dbReference>
<dbReference type="SMART" id="SM00388">
    <property type="entry name" value="HisKA"/>
    <property type="match status" value="1"/>
</dbReference>
<dbReference type="OrthoDB" id="303614at2759"/>
<evidence type="ECO:0000256" key="1">
    <source>
        <dbReference type="ARBA" id="ARBA00022553"/>
    </source>
</evidence>
<dbReference type="PANTHER" id="PTHR43719">
    <property type="entry name" value="TWO-COMPONENT HISTIDINE KINASE"/>
    <property type="match status" value="1"/>
</dbReference>
<name>A0A6A5YUJ5_9PLEO</name>
<dbReference type="AlphaFoldDB" id="A0A6A5YUJ5"/>
<dbReference type="SMART" id="SM00448">
    <property type="entry name" value="REC"/>
    <property type="match status" value="1"/>
</dbReference>
<dbReference type="InterPro" id="IPR001789">
    <property type="entry name" value="Sig_transdc_resp-reg_receiver"/>
</dbReference>
<dbReference type="InterPro" id="IPR011006">
    <property type="entry name" value="CheY-like_superfamily"/>
</dbReference>
<dbReference type="SUPFAM" id="SSF52172">
    <property type="entry name" value="CheY-like"/>
    <property type="match status" value="1"/>
</dbReference>
<dbReference type="CDD" id="cd00082">
    <property type="entry name" value="HisKA"/>
    <property type="match status" value="1"/>
</dbReference>
<feature type="domain" description="Response regulatory" evidence="5">
    <location>
        <begin position="1065"/>
        <end position="1191"/>
    </location>
</feature>
<evidence type="ECO:0000259" key="5">
    <source>
        <dbReference type="PROSITE" id="PS50110"/>
    </source>
</evidence>
<dbReference type="Gene3D" id="3.30.450.40">
    <property type="match status" value="1"/>
</dbReference>
<dbReference type="PROSITE" id="PS50109">
    <property type="entry name" value="HIS_KIN"/>
    <property type="match status" value="1"/>
</dbReference>
<keyword evidence="7" id="KW-1185">Reference proteome</keyword>
<dbReference type="InterPro" id="IPR036890">
    <property type="entry name" value="HATPase_C_sf"/>
</dbReference>
<dbReference type="SMART" id="SM00387">
    <property type="entry name" value="HATPase_c"/>
    <property type="match status" value="1"/>
</dbReference>